<evidence type="ECO:0000256" key="2">
    <source>
        <dbReference type="ARBA" id="ARBA00009430"/>
    </source>
</evidence>
<dbReference type="EMBL" id="JADWDJ010000001">
    <property type="protein sequence ID" value="KAG5286871.1"/>
    <property type="molecule type" value="Genomic_DNA"/>
</dbReference>
<protein>
    <recommendedName>
        <fullName evidence="8">DNA-directed RNA polymerase I subunit RPA49</fullName>
    </recommendedName>
</protein>
<name>A0AAV6HMX1_9TELE</name>
<keyword evidence="5" id="KW-0539">Nucleus</keyword>
<dbReference type="GO" id="GO:0005730">
    <property type="term" value="C:nucleolus"/>
    <property type="evidence" value="ECO:0007669"/>
    <property type="project" value="UniProtKB-SubCell"/>
</dbReference>
<sequence length="415" mass="47041">MAASSYTWKCCEEEKEDDNVAVLQFSNGNVTNTDQLDFNYYKNVLASNPRKRNRRILVAESNRLSYVGNNFGTGSLRCNNMCKYYVGVLDKTSMQMEVHSAQLFNMQPLIPGESMPADEPDTKKSYRHKVDSLIEAFGTTKQKRALSSRRNNQVADDSLQQAVAQAASNIIEQKGIEVLQQEVADSEALTDTVLYLPVCNPEADTEEDVYPFNELLSDVEYAALEPVGKKMAGLTSEELLKMREQGCPQTVMRHLEAMPVDPEARDRQARCLWYLSLLIKVAHQKFISRKFGSEDDCPKIIINKVMKTFTVESFSHGRVKNVVASSMRIKLASYCLALLLHINHQTANLTRLHQDLGLHDSRMIEVAKSMGLKLSKMPAECADQAGFDEHRIATLQLPLMKYERFTQTKKRKKLR</sequence>
<evidence type="ECO:0000256" key="1">
    <source>
        <dbReference type="ARBA" id="ARBA00004604"/>
    </source>
</evidence>
<dbReference type="InterPro" id="IPR009668">
    <property type="entry name" value="RNA_pol-assoc_fac_A49-like"/>
</dbReference>
<evidence type="ECO:0000256" key="5">
    <source>
        <dbReference type="ARBA" id="ARBA00023242"/>
    </source>
</evidence>
<dbReference type="GO" id="GO:0003677">
    <property type="term" value="F:DNA binding"/>
    <property type="evidence" value="ECO:0007669"/>
    <property type="project" value="InterPro"/>
</dbReference>
<dbReference type="PANTHER" id="PTHR14440">
    <property type="entry name" value="DNA-DIRECTED RNA POLYMERASE I SUBUNIT RPA49"/>
    <property type="match status" value="1"/>
</dbReference>
<accession>A0AAV6HMX1</accession>
<gene>
    <name evidence="6" type="ORF">AALO_G00019680</name>
</gene>
<comment type="similarity">
    <text evidence="2">Belongs to the eukaryotic RPA49/POLR1E RNA polymerase subunit family.</text>
</comment>
<comment type="subcellular location">
    <subcellularLocation>
        <location evidence="1">Nucleus</location>
        <location evidence="1">Nucleolus</location>
    </subcellularLocation>
</comment>
<evidence type="ECO:0000256" key="4">
    <source>
        <dbReference type="ARBA" id="ARBA00023163"/>
    </source>
</evidence>
<dbReference type="GO" id="GO:0006351">
    <property type="term" value="P:DNA-templated transcription"/>
    <property type="evidence" value="ECO:0007669"/>
    <property type="project" value="InterPro"/>
</dbReference>
<comment type="caution">
    <text evidence="6">The sequence shown here is derived from an EMBL/GenBank/DDBJ whole genome shotgun (WGS) entry which is preliminary data.</text>
</comment>
<dbReference type="Proteomes" id="UP000823561">
    <property type="component" value="Chromosome 1"/>
</dbReference>
<dbReference type="Pfam" id="PF06870">
    <property type="entry name" value="RNA_pol_I_A49"/>
    <property type="match status" value="1"/>
</dbReference>
<organism evidence="6 7">
    <name type="scientific">Alosa alosa</name>
    <name type="common">allis shad</name>
    <dbReference type="NCBI Taxonomy" id="278164"/>
    <lineage>
        <taxon>Eukaryota</taxon>
        <taxon>Metazoa</taxon>
        <taxon>Chordata</taxon>
        <taxon>Craniata</taxon>
        <taxon>Vertebrata</taxon>
        <taxon>Euteleostomi</taxon>
        <taxon>Actinopterygii</taxon>
        <taxon>Neopterygii</taxon>
        <taxon>Teleostei</taxon>
        <taxon>Clupei</taxon>
        <taxon>Clupeiformes</taxon>
        <taxon>Clupeoidei</taxon>
        <taxon>Clupeidae</taxon>
        <taxon>Alosa</taxon>
    </lineage>
</organism>
<evidence type="ECO:0008006" key="8">
    <source>
        <dbReference type="Google" id="ProtNLM"/>
    </source>
</evidence>
<evidence type="ECO:0000313" key="6">
    <source>
        <dbReference type="EMBL" id="KAG5286871.1"/>
    </source>
</evidence>
<evidence type="ECO:0000313" key="7">
    <source>
        <dbReference type="Proteomes" id="UP000823561"/>
    </source>
</evidence>
<dbReference type="AlphaFoldDB" id="A0AAV6HMX1"/>
<evidence type="ECO:0000256" key="3">
    <source>
        <dbReference type="ARBA" id="ARBA00022478"/>
    </source>
</evidence>
<keyword evidence="4" id="KW-0804">Transcription</keyword>
<keyword evidence="7" id="KW-1185">Reference proteome</keyword>
<proteinExistence type="inferred from homology"/>
<dbReference type="GO" id="GO:0000428">
    <property type="term" value="C:DNA-directed RNA polymerase complex"/>
    <property type="evidence" value="ECO:0007669"/>
    <property type="project" value="UniProtKB-KW"/>
</dbReference>
<keyword evidence="3" id="KW-0240">DNA-directed RNA polymerase</keyword>
<reference evidence="6 7" key="1">
    <citation type="submission" date="2020-10" db="EMBL/GenBank/DDBJ databases">
        <title>Chromosome-scale genome assembly of the Allis shad, Alosa alosa.</title>
        <authorList>
            <person name="Margot Z."/>
            <person name="Christophe K."/>
            <person name="Cabau C."/>
            <person name="Louis A."/>
            <person name="Berthelot C."/>
            <person name="Parey E."/>
            <person name="Roest Crollius H."/>
            <person name="Montfort J."/>
            <person name="Robinson-Rechavi M."/>
            <person name="Bucao C."/>
            <person name="Bouchez O."/>
            <person name="Gislard M."/>
            <person name="Lluch J."/>
            <person name="Milhes M."/>
            <person name="Lampietro C."/>
            <person name="Lopez Roques C."/>
            <person name="Donnadieu C."/>
            <person name="Braasch I."/>
            <person name="Desvignes T."/>
            <person name="Postlethwait J."/>
            <person name="Bobe J."/>
            <person name="Guiguen Y."/>
        </authorList>
    </citation>
    <scope>NUCLEOTIDE SEQUENCE [LARGE SCALE GENOMIC DNA]</scope>
    <source>
        <strain evidence="6">M-15738</strain>
        <tissue evidence="6">Blood</tissue>
    </source>
</reference>